<dbReference type="Proteomes" id="UP000305067">
    <property type="component" value="Unassembled WGS sequence"/>
</dbReference>
<accession>A0A5C3QSU9</accession>
<organism evidence="1 2">
    <name type="scientific">Pterulicium gracile</name>
    <dbReference type="NCBI Taxonomy" id="1884261"/>
    <lineage>
        <taxon>Eukaryota</taxon>
        <taxon>Fungi</taxon>
        <taxon>Dikarya</taxon>
        <taxon>Basidiomycota</taxon>
        <taxon>Agaricomycotina</taxon>
        <taxon>Agaricomycetes</taxon>
        <taxon>Agaricomycetidae</taxon>
        <taxon>Agaricales</taxon>
        <taxon>Pleurotineae</taxon>
        <taxon>Pterulaceae</taxon>
        <taxon>Pterulicium</taxon>
    </lineage>
</organism>
<dbReference type="EMBL" id="ML178817">
    <property type="protein sequence ID" value="TFL04962.1"/>
    <property type="molecule type" value="Genomic_DNA"/>
</dbReference>
<keyword evidence="2" id="KW-1185">Reference proteome</keyword>
<name>A0A5C3QSU9_9AGAR</name>
<dbReference type="AlphaFoldDB" id="A0A5C3QSU9"/>
<protein>
    <submittedName>
        <fullName evidence="1">Uncharacterized protein</fullName>
    </submittedName>
</protein>
<sequence length="325" mass="37377">MTSCQLYQILTFESGEQLAAERQRWTTCRCSLQKEDRLTEFHSAKNRRMTGEEANSQLRNFTNALSRLLNSLVVRLDSPVRARKIKTKLNTYDVKGIAVADRRTNDAELHGFVTVFLDHPESFVQLCMSWFRLQHLPWTAMVLPRSIEYMNQDRHAKTIIQFPNFPALLIQRLRHIIDAASQPAPSSLNALHQIRILSKYLDDLFTNDPKSPLYGYLTPHAHRIFITIYDIIHSFKPSPPRLVQDMLDMMLPPLLHLGGEMYPSVQGNPGASQMYDLLLQRSCLIDQEDDDDDTILRLVLDISNIREVKRCLNPPCFLTSQQGSA</sequence>
<proteinExistence type="predicted"/>
<reference evidence="1 2" key="1">
    <citation type="journal article" date="2019" name="Nat. Ecol. Evol.">
        <title>Megaphylogeny resolves global patterns of mushroom evolution.</title>
        <authorList>
            <person name="Varga T."/>
            <person name="Krizsan K."/>
            <person name="Foldi C."/>
            <person name="Dima B."/>
            <person name="Sanchez-Garcia M."/>
            <person name="Sanchez-Ramirez S."/>
            <person name="Szollosi G.J."/>
            <person name="Szarkandi J.G."/>
            <person name="Papp V."/>
            <person name="Albert L."/>
            <person name="Andreopoulos W."/>
            <person name="Angelini C."/>
            <person name="Antonin V."/>
            <person name="Barry K.W."/>
            <person name="Bougher N.L."/>
            <person name="Buchanan P."/>
            <person name="Buyck B."/>
            <person name="Bense V."/>
            <person name="Catcheside P."/>
            <person name="Chovatia M."/>
            <person name="Cooper J."/>
            <person name="Damon W."/>
            <person name="Desjardin D."/>
            <person name="Finy P."/>
            <person name="Geml J."/>
            <person name="Haridas S."/>
            <person name="Hughes K."/>
            <person name="Justo A."/>
            <person name="Karasinski D."/>
            <person name="Kautmanova I."/>
            <person name="Kiss B."/>
            <person name="Kocsube S."/>
            <person name="Kotiranta H."/>
            <person name="LaButti K.M."/>
            <person name="Lechner B.E."/>
            <person name="Liimatainen K."/>
            <person name="Lipzen A."/>
            <person name="Lukacs Z."/>
            <person name="Mihaltcheva S."/>
            <person name="Morgado L.N."/>
            <person name="Niskanen T."/>
            <person name="Noordeloos M.E."/>
            <person name="Ohm R.A."/>
            <person name="Ortiz-Santana B."/>
            <person name="Ovrebo C."/>
            <person name="Racz N."/>
            <person name="Riley R."/>
            <person name="Savchenko A."/>
            <person name="Shiryaev A."/>
            <person name="Soop K."/>
            <person name="Spirin V."/>
            <person name="Szebenyi C."/>
            <person name="Tomsovsky M."/>
            <person name="Tulloss R.E."/>
            <person name="Uehling J."/>
            <person name="Grigoriev I.V."/>
            <person name="Vagvolgyi C."/>
            <person name="Papp T."/>
            <person name="Martin F.M."/>
            <person name="Miettinen O."/>
            <person name="Hibbett D.S."/>
            <person name="Nagy L.G."/>
        </authorList>
    </citation>
    <scope>NUCLEOTIDE SEQUENCE [LARGE SCALE GENOMIC DNA]</scope>
    <source>
        <strain evidence="1 2">CBS 309.79</strain>
    </source>
</reference>
<evidence type="ECO:0000313" key="1">
    <source>
        <dbReference type="EMBL" id="TFL04962.1"/>
    </source>
</evidence>
<gene>
    <name evidence="1" type="ORF">BDV98DRAFT_561243</name>
</gene>
<evidence type="ECO:0000313" key="2">
    <source>
        <dbReference type="Proteomes" id="UP000305067"/>
    </source>
</evidence>